<proteinExistence type="predicted"/>
<feature type="compositionally biased region" description="Gly residues" evidence="1">
    <location>
        <begin position="200"/>
        <end position="209"/>
    </location>
</feature>
<feature type="compositionally biased region" description="Low complexity" evidence="1">
    <location>
        <begin position="98"/>
        <end position="112"/>
    </location>
</feature>
<dbReference type="Proteomes" id="UP001218188">
    <property type="component" value="Unassembled WGS sequence"/>
</dbReference>
<feature type="compositionally biased region" description="Basic and acidic residues" evidence="1">
    <location>
        <begin position="145"/>
        <end position="168"/>
    </location>
</feature>
<feature type="compositionally biased region" description="Basic and acidic residues" evidence="1">
    <location>
        <begin position="342"/>
        <end position="354"/>
    </location>
</feature>
<evidence type="ECO:0000313" key="3">
    <source>
        <dbReference type="EMBL" id="KAJ7036643.1"/>
    </source>
</evidence>
<evidence type="ECO:0000256" key="2">
    <source>
        <dbReference type="SAM" id="Phobius"/>
    </source>
</evidence>
<protein>
    <submittedName>
        <fullName evidence="3">Uncharacterized protein</fullName>
    </submittedName>
</protein>
<reference evidence="3" key="1">
    <citation type="submission" date="2023-03" db="EMBL/GenBank/DDBJ databases">
        <title>Massive genome expansion in bonnet fungi (Mycena s.s.) driven by repeated elements and novel gene families across ecological guilds.</title>
        <authorList>
            <consortium name="Lawrence Berkeley National Laboratory"/>
            <person name="Harder C.B."/>
            <person name="Miyauchi S."/>
            <person name="Viragh M."/>
            <person name="Kuo A."/>
            <person name="Thoen E."/>
            <person name="Andreopoulos B."/>
            <person name="Lu D."/>
            <person name="Skrede I."/>
            <person name="Drula E."/>
            <person name="Henrissat B."/>
            <person name="Morin E."/>
            <person name="Kohler A."/>
            <person name="Barry K."/>
            <person name="LaButti K."/>
            <person name="Morin E."/>
            <person name="Salamov A."/>
            <person name="Lipzen A."/>
            <person name="Mereny Z."/>
            <person name="Hegedus B."/>
            <person name="Baldrian P."/>
            <person name="Stursova M."/>
            <person name="Weitz H."/>
            <person name="Taylor A."/>
            <person name="Grigoriev I.V."/>
            <person name="Nagy L.G."/>
            <person name="Martin F."/>
            <person name="Kauserud H."/>
        </authorList>
    </citation>
    <scope>NUCLEOTIDE SEQUENCE</scope>
    <source>
        <strain evidence="3">CBHHK200</strain>
    </source>
</reference>
<dbReference type="AlphaFoldDB" id="A0AAD6SZF9"/>
<keyword evidence="4" id="KW-1185">Reference proteome</keyword>
<accession>A0AAD6SZF9</accession>
<gene>
    <name evidence="3" type="ORF">C8F04DRAFT_1233112</name>
</gene>
<evidence type="ECO:0000256" key="1">
    <source>
        <dbReference type="SAM" id="MobiDB-lite"/>
    </source>
</evidence>
<feature type="region of interest" description="Disordered" evidence="1">
    <location>
        <begin position="198"/>
        <end position="233"/>
    </location>
</feature>
<keyword evidence="2" id="KW-0812">Transmembrane</keyword>
<keyword evidence="2" id="KW-0472">Membrane</keyword>
<feature type="compositionally biased region" description="Low complexity" evidence="1">
    <location>
        <begin position="210"/>
        <end position="223"/>
    </location>
</feature>
<name>A0AAD6SZF9_9AGAR</name>
<sequence length="369" mass="39098">MKKTVIKRRKRVPAAGGGSGEPGVNGELFFFLFVYSPVALWAVVFLGPSELRVGSTATFWGAVEAFSPVTRSRAPNKPDLPFAMTDQAAAEALVAVGRSRVSAASSPHSNNNHHPHPTDEDAEDAPRRKRQRRKAPTAAAAAAEEEQRERERERLVREDHEREREQRERKRGWFPGHGGGPFDLPPLERAFPPFGAPAAAGGGGGGGGYMRSASAGSGSVPSRGGAGSPAGGASASNAYTLAPVRQGYYGGGHDGSGANGVNGSAPLAPPLTAEDLERHYFNLHEQRRRTEELLRETERLLMNVKRGLDEMRGLQAEGGNGNVNAAGGSGPSVNGAGAPEKVPLRERERARSREGVNVWPVNGDAAGRE</sequence>
<keyword evidence="2" id="KW-1133">Transmembrane helix</keyword>
<feature type="region of interest" description="Disordered" evidence="1">
    <location>
        <begin position="314"/>
        <end position="369"/>
    </location>
</feature>
<evidence type="ECO:0000313" key="4">
    <source>
        <dbReference type="Proteomes" id="UP001218188"/>
    </source>
</evidence>
<dbReference type="EMBL" id="JARJCM010000042">
    <property type="protein sequence ID" value="KAJ7036643.1"/>
    <property type="molecule type" value="Genomic_DNA"/>
</dbReference>
<feature type="region of interest" description="Disordered" evidence="1">
    <location>
        <begin position="98"/>
        <end position="180"/>
    </location>
</feature>
<feature type="transmembrane region" description="Helical" evidence="2">
    <location>
        <begin position="28"/>
        <end position="47"/>
    </location>
</feature>
<comment type="caution">
    <text evidence="3">The sequence shown here is derived from an EMBL/GenBank/DDBJ whole genome shotgun (WGS) entry which is preliminary data.</text>
</comment>
<organism evidence="3 4">
    <name type="scientific">Mycena alexandri</name>
    <dbReference type="NCBI Taxonomy" id="1745969"/>
    <lineage>
        <taxon>Eukaryota</taxon>
        <taxon>Fungi</taxon>
        <taxon>Dikarya</taxon>
        <taxon>Basidiomycota</taxon>
        <taxon>Agaricomycotina</taxon>
        <taxon>Agaricomycetes</taxon>
        <taxon>Agaricomycetidae</taxon>
        <taxon>Agaricales</taxon>
        <taxon>Marasmiineae</taxon>
        <taxon>Mycenaceae</taxon>
        <taxon>Mycena</taxon>
    </lineage>
</organism>